<evidence type="ECO:0000313" key="2">
    <source>
        <dbReference type="Proteomes" id="UP000026249"/>
    </source>
</evidence>
<dbReference type="STRING" id="1454373.ACMU_17485"/>
<comment type="caution">
    <text evidence="1">The sequence shown here is derived from an EMBL/GenBank/DDBJ whole genome shotgun (WGS) entry which is preliminary data.</text>
</comment>
<evidence type="ECO:0000313" key="1">
    <source>
        <dbReference type="EMBL" id="KAJ54501.1"/>
    </source>
</evidence>
<proteinExistence type="predicted"/>
<dbReference type="RefSeq" id="WP_035261277.1">
    <property type="nucleotide sequence ID" value="NZ_JFKE01000007.1"/>
</dbReference>
<dbReference type="EMBL" id="JFKE01000007">
    <property type="protein sequence ID" value="KAJ54501.1"/>
    <property type="molecule type" value="Genomic_DNA"/>
</dbReference>
<sequence>MADDLPSLTADCTRCVGLCCVALHFDKGAYFAEDKPAGRPCRHLGDDNLCTIHHDLSQKGYEGCVRFDCHGAGQRVTGLFDEDWRAGAQVMNDMTRAFGLMLRVHEALLLLKTAENLPLPAAEEQRRQDLLTALTLPADAVKARAALPHLRPEKARIWLRGLAKNLPPDVAQTLAADAQAT</sequence>
<protein>
    <recommendedName>
        <fullName evidence="3">Pentapeptide repeat-containing protein</fullName>
    </recommendedName>
</protein>
<dbReference type="Proteomes" id="UP000026249">
    <property type="component" value="Unassembled WGS sequence"/>
</dbReference>
<gene>
    <name evidence="1" type="ORF">ACMU_17485</name>
</gene>
<evidence type="ECO:0008006" key="3">
    <source>
        <dbReference type="Google" id="ProtNLM"/>
    </source>
</evidence>
<keyword evidence="2" id="KW-1185">Reference proteome</keyword>
<accession>A0A037ZG48</accession>
<organism evidence="1 2">
    <name type="scientific">Actibacterium mucosum KCTC 23349</name>
    <dbReference type="NCBI Taxonomy" id="1454373"/>
    <lineage>
        <taxon>Bacteria</taxon>
        <taxon>Pseudomonadati</taxon>
        <taxon>Pseudomonadota</taxon>
        <taxon>Alphaproteobacteria</taxon>
        <taxon>Rhodobacterales</taxon>
        <taxon>Roseobacteraceae</taxon>
        <taxon>Actibacterium</taxon>
    </lineage>
</organism>
<dbReference type="AlphaFoldDB" id="A0A037ZG48"/>
<name>A0A037ZG48_9RHOB</name>
<reference evidence="1 2" key="1">
    <citation type="submission" date="2014-03" db="EMBL/GenBank/DDBJ databases">
        <title>Draft Genome Sequence of Actibacterium mucosum KCTC 23349, a Marine Alphaproteobacterium with Complex Ionic Requirements Isolated from Mediterranean Seawater at Malvarrosa Beach, Valencia, Spain.</title>
        <authorList>
            <person name="Arahal D.R."/>
            <person name="Shao Z."/>
            <person name="Lai Q."/>
            <person name="Pujalte M.J."/>
        </authorList>
    </citation>
    <scope>NUCLEOTIDE SEQUENCE [LARGE SCALE GENOMIC DNA]</scope>
    <source>
        <strain evidence="1 2">KCTC 23349</strain>
    </source>
</reference>